<reference evidence="2" key="2">
    <citation type="submission" date="2022-07" db="EMBL/GenBank/DDBJ databases">
        <authorList>
            <person name="Goncalves M.F.M."/>
            <person name="Hilario S."/>
            <person name="Van De Peer Y."/>
            <person name="Esteves A.C."/>
            <person name="Alves A."/>
        </authorList>
    </citation>
    <scope>NUCLEOTIDE SEQUENCE</scope>
    <source>
        <strain evidence="2">MUM 19.33</strain>
    </source>
</reference>
<organism evidence="2 3">
    <name type="scientific">Emericellopsis cladophorae</name>
    <dbReference type="NCBI Taxonomy" id="2686198"/>
    <lineage>
        <taxon>Eukaryota</taxon>
        <taxon>Fungi</taxon>
        <taxon>Dikarya</taxon>
        <taxon>Ascomycota</taxon>
        <taxon>Pezizomycotina</taxon>
        <taxon>Sordariomycetes</taxon>
        <taxon>Hypocreomycetidae</taxon>
        <taxon>Hypocreales</taxon>
        <taxon>Bionectriaceae</taxon>
        <taxon>Emericellopsis</taxon>
    </lineage>
</organism>
<name>A0A9Q0BID4_9HYPO</name>
<sequence length="215" mass="24645">MPDVSQDEDDDDKSPGPSLNSVLDMTRGLPLPLRDNGVVAHVHMNHLRQRFAATVYMTDWPESRHWNPDAVEYGELAPFHRPLPGRTTRTRRAMIQNAGFFHRKAWTWQVPEDRRAEYDAIQKTMFDREWAAAWEGFFADHAGLTNNLIHHTWYGTLAAHRRKVTGSNAMTCKGDCGSQVCTQYLTAAQQMAVHRRTRRIPPEVVDRLPDCPIDV</sequence>
<keyword evidence="3" id="KW-1185">Reference proteome</keyword>
<protein>
    <submittedName>
        <fullName evidence="2">Uncharacterized protein</fullName>
    </submittedName>
</protein>
<dbReference type="AlphaFoldDB" id="A0A9Q0BID4"/>
<dbReference type="EMBL" id="JAGIXG020000002">
    <property type="protein sequence ID" value="KAI6785479.1"/>
    <property type="molecule type" value="Genomic_DNA"/>
</dbReference>
<evidence type="ECO:0000313" key="3">
    <source>
        <dbReference type="Proteomes" id="UP001055219"/>
    </source>
</evidence>
<dbReference type="RefSeq" id="XP_051366335.1">
    <property type="nucleotide sequence ID" value="XM_051510795.1"/>
</dbReference>
<dbReference type="OrthoDB" id="10378368at2759"/>
<evidence type="ECO:0000313" key="2">
    <source>
        <dbReference type="EMBL" id="KAI6785479.1"/>
    </source>
</evidence>
<feature type="compositionally biased region" description="Acidic residues" evidence="1">
    <location>
        <begin position="1"/>
        <end position="12"/>
    </location>
</feature>
<dbReference type="Proteomes" id="UP001055219">
    <property type="component" value="Unassembled WGS sequence"/>
</dbReference>
<feature type="region of interest" description="Disordered" evidence="1">
    <location>
        <begin position="1"/>
        <end position="25"/>
    </location>
</feature>
<gene>
    <name evidence="2" type="ORF">J7T54_007122</name>
</gene>
<accession>A0A9Q0BID4</accession>
<dbReference type="GeneID" id="75833598"/>
<comment type="caution">
    <text evidence="2">The sequence shown here is derived from an EMBL/GenBank/DDBJ whole genome shotgun (WGS) entry which is preliminary data.</text>
</comment>
<reference evidence="2" key="1">
    <citation type="journal article" date="2021" name="J Fungi (Basel)">
        <title>Genomic and Metabolomic Analyses of the Marine Fungus Emericellopsis cladophorae: Insights into Saltwater Adaptability Mechanisms and Its Biosynthetic Potential.</title>
        <authorList>
            <person name="Goncalves M.F.M."/>
            <person name="Hilario S."/>
            <person name="Van de Peer Y."/>
            <person name="Esteves A.C."/>
            <person name="Alves A."/>
        </authorList>
    </citation>
    <scope>NUCLEOTIDE SEQUENCE</scope>
    <source>
        <strain evidence="2">MUM 19.33</strain>
    </source>
</reference>
<evidence type="ECO:0000256" key="1">
    <source>
        <dbReference type="SAM" id="MobiDB-lite"/>
    </source>
</evidence>
<proteinExistence type="predicted"/>